<dbReference type="Pfam" id="PF07963">
    <property type="entry name" value="N_methyl"/>
    <property type="match status" value="1"/>
</dbReference>
<dbReference type="EMBL" id="MFSP01000196">
    <property type="protein sequence ID" value="OGI61468.1"/>
    <property type="molecule type" value="Genomic_DNA"/>
</dbReference>
<sequence>MKTLQKGFTLIELMIVVAIIGILAAIALPAYQDYIARSKLSEAMTFLSTAKTSVSEFVASNNTLPADANAAGIDTAPSNAAYMSAMGYAFAGSTETIVSATLTNINAVLSTAGSSKVGLQGVVSTTTGTVTWSCVAENTTMYRYIPANCRNAKTVSPAWP</sequence>
<reference evidence="5 6" key="1">
    <citation type="journal article" date="2016" name="Nat. Commun.">
        <title>Thousands of microbial genomes shed light on interconnected biogeochemical processes in an aquifer system.</title>
        <authorList>
            <person name="Anantharaman K."/>
            <person name="Brown C.T."/>
            <person name="Hug L.A."/>
            <person name="Sharon I."/>
            <person name="Castelle C.J."/>
            <person name="Probst A.J."/>
            <person name="Thomas B.C."/>
            <person name="Singh A."/>
            <person name="Wilkins M.J."/>
            <person name="Karaoz U."/>
            <person name="Brodie E.L."/>
            <person name="Williams K.H."/>
            <person name="Hubbard S.S."/>
            <person name="Banfield J.F."/>
        </authorList>
    </citation>
    <scope>NUCLEOTIDE SEQUENCE [LARGE SCALE GENOMIC DNA]</scope>
</reference>
<evidence type="ECO:0000256" key="1">
    <source>
        <dbReference type="ARBA" id="ARBA00005233"/>
    </source>
</evidence>
<dbReference type="SUPFAM" id="SSF54523">
    <property type="entry name" value="Pili subunits"/>
    <property type="match status" value="1"/>
</dbReference>
<organism evidence="5 6">
    <name type="scientific">Candidatus Muproteobacteria bacterium RBG_16_60_9</name>
    <dbReference type="NCBI Taxonomy" id="1817755"/>
    <lineage>
        <taxon>Bacteria</taxon>
        <taxon>Pseudomonadati</taxon>
        <taxon>Pseudomonadota</taxon>
        <taxon>Candidatus Muproteobacteria</taxon>
    </lineage>
</organism>
<keyword evidence="4" id="KW-0812">Transmembrane</keyword>
<comment type="similarity">
    <text evidence="1 3">Belongs to the N-Me-Phe pilin family.</text>
</comment>
<comment type="caution">
    <text evidence="5">The sequence shown here is derived from an EMBL/GenBank/DDBJ whole genome shotgun (WGS) entry which is preliminary data.</text>
</comment>
<keyword evidence="4" id="KW-1133">Transmembrane helix</keyword>
<keyword evidence="3" id="KW-0281">Fimbrium</keyword>
<dbReference type="PANTHER" id="PTHR30093:SF34">
    <property type="entry name" value="PREPILIN PEPTIDASE-DEPENDENT PROTEIN D"/>
    <property type="match status" value="1"/>
</dbReference>
<accession>A0A1F6UVW8</accession>
<keyword evidence="2" id="KW-0488">Methylation</keyword>
<dbReference type="PANTHER" id="PTHR30093">
    <property type="entry name" value="GENERAL SECRETION PATHWAY PROTEIN G"/>
    <property type="match status" value="1"/>
</dbReference>
<name>A0A1F6UVW8_9PROT</name>
<dbReference type="PROSITE" id="PS00409">
    <property type="entry name" value="PROKAR_NTER_METHYL"/>
    <property type="match status" value="1"/>
</dbReference>
<dbReference type="GO" id="GO:0043107">
    <property type="term" value="P:type IV pilus-dependent motility"/>
    <property type="evidence" value="ECO:0007669"/>
    <property type="project" value="TreeGrafter"/>
</dbReference>
<dbReference type="NCBIfam" id="TIGR02532">
    <property type="entry name" value="IV_pilin_GFxxxE"/>
    <property type="match status" value="1"/>
</dbReference>
<evidence type="ECO:0000256" key="2">
    <source>
        <dbReference type="ARBA" id="ARBA00022481"/>
    </source>
</evidence>
<gene>
    <name evidence="5" type="ORF">A2W18_06945</name>
</gene>
<evidence type="ECO:0000256" key="3">
    <source>
        <dbReference type="RuleBase" id="RU000389"/>
    </source>
</evidence>
<feature type="transmembrane region" description="Helical" evidence="4">
    <location>
        <begin position="7"/>
        <end position="31"/>
    </location>
</feature>
<dbReference type="GO" id="GO:0044096">
    <property type="term" value="C:type IV pilus"/>
    <property type="evidence" value="ECO:0007669"/>
    <property type="project" value="TreeGrafter"/>
</dbReference>
<dbReference type="InterPro" id="IPR012902">
    <property type="entry name" value="N_methyl_site"/>
</dbReference>
<dbReference type="Pfam" id="PF00114">
    <property type="entry name" value="Pilin"/>
    <property type="match status" value="1"/>
</dbReference>
<dbReference type="InterPro" id="IPR045584">
    <property type="entry name" value="Pilin-like"/>
</dbReference>
<dbReference type="InterPro" id="IPR001082">
    <property type="entry name" value="Pilin"/>
</dbReference>
<proteinExistence type="inferred from homology"/>
<evidence type="ECO:0000313" key="5">
    <source>
        <dbReference type="EMBL" id="OGI61468.1"/>
    </source>
</evidence>
<dbReference type="Gene3D" id="3.30.700.10">
    <property type="entry name" value="Glycoprotein, Type 4 Pilin"/>
    <property type="match status" value="1"/>
</dbReference>
<dbReference type="Proteomes" id="UP000179076">
    <property type="component" value="Unassembled WGS sequence"/>
</dbReference>
<evidence type="ECO:0008006" key="7">
    <source>
        <dbReference type="Google" id="ProtNLM"/>
    </source>
</evidence>
<evidence type="ECO:0000313" key="6">
    <source>
        <dbReference type="Proteomes" id="UP000179076"/>
    </source>
</evidence>
<dbReference type="AlphaFoldDB" id="A0A1F6UVW8"/>
<protein>
    <recommendedName>
        <fullName evidence="7">Prepilin-type N-terminal cleavage/methylation domain-containing protein</fullName>
    </recommendedName>
</protein>
<keyword evidence="4" id="KW-0472">Membrane</keyword>
<evidence type="ECO:0000256" key="4">
    <source>
        <dbReference type="SAM" id="Phobius"/>
    </source>
</evidence>
<dbReference type="GO" id="GO:0007155">
    <property type="term" value="P:cell adhesion"/>
    <property type="evidence" value="ECO:0007669"/>
    <property type="project" value="InterPro"/>
</dbReference>